<protein>
    <recommendedName>
        <fullName evidence="2">DUF6598 domain-containing protein</fullName>
    </recommendedName>
</protein>
<dbReference type="InterPro" id="IPR046533">
    <property type="entry name" value="DUF6598"/>
</dbReference>
<feature type="domain" description="DUF6598" evidence="2">
    <location>
        <begin position="107"/>
        <end position="346"/>
    </location>
</feature>
<gene>
    <name evidence="3" type="ORF">GUJ93_ZPchr0007g4078</name>
</gene>
<sequence>MEVDMQAERGGGEHGHKRADLEEPDSSVGIGVGDTNSPRDGVPLRSFEMEDEYDDDEPPTNPLDGYRRSWIISYGAGGNSFEDETGRLPMSNTDKPVLPTFVNPMDTMQVFTAKVTEITGGLRWPLAVYGLLAVRDSWDHKRNILFRRTRDDCQTLTSLQDSLLELTGPSCAILMLDGVVFEIDLKVKGDGPPSEDKALSYYAFMYANIPNRSRASNLITEKVPSDNSTMEIKFAHLAYAIEANISIRIASGSNDFRARVTARTKSIAEEMVLLDSRGKNVSITDDGHVVLQRSVAVVEEKGQLILGFEATQGETAPTVVKQVKIEPKQALRTEFYLSLGFCRLYVLFAWSMLP</sequence>
<organism evidence="3 4">
    <name type="scientific">Zizania palustris</name>
    <name type="common">Northern wild rice</name>
    <dbReference type="NCBI Taxonomy" id="103762"/>
    <lineage>
        <taxon>Eukaryota</taxon>
        <taxon>Viridiplantae</taxon>
        <taxon>Streptophyta</taxon>
        <taxon>Embryophyta</taxon>
        <taxon>Tracheophyta</taxon>
        <taxon>Spermatophyta</taxon>
        <taxon>Magnoliopsida</taxon>
        <taxon>Liliopsida</taxon>
        <taxon>Poales</taxon>
        <taxon>Poaceae</taxon>
        <taxon>BOP clade</taxon>
        <taxon>Oryzoideae</taxon>
        <taxon>Oryzeae</taxon>
        <taxon>Zizaniinae</taxon>
        <taxon>Zizania</taxon>
    </lineage>
</organism>
<feature type="region of interest" description="Disordered" evidence="1">
    <location>
        <begin position="1"/>
        <end position="64"/>
    </location>
</feature>
<dbReference type="PANTHER" id="PTHR33065">
    <property type="entry name" value="OS07G0486400 PROTEIN"/>
    <property type="match status" value="1"/>
</dbReference>
<reference evidence="3" key="1">
    <citation type="journal article" date="2021" name="bioRxiv">
        <title>Whole Genome Assembly and Annotation of Northern Wild Rice, Zizania palustris L., Supports a Whole Genome Duplication in the Zizania Genus.</title>
        <authorList>
            <person name="Haas M."/>
            <person name="Kono T."/>
            <person name="Macchietto M."/>
            <person name="Millas R."/>
            <person name="McGilp L."/>
            <person name="Shao M."/>
            <person name="Duquette J."/>
            <person name="Hirsch C.N."/>
            <person name="Kimball J."/>
        </authorList>
    </citation>
    <scope>NUCLEOTIDE SEQUENCE</scope>
    <source>
        <tissue evidence="3">Fresh leaf tissue</tissue>
    </source>
</reference>
<dbReference type="PANTHER" id="PTHR33065:SF131">
    <property type="entry name" value="EXPRESSED PROTEIN"/>
    <property type="match status" value="1"/>
</dbReference>
<evidence type="ECO:0000313" key="4">
    <source>
        <dbReference type="Proteomes" id="UP000729402"/>
    </source>
</evidence>
<dbReference type="OrthoDB" id="678692at2759"/>
<feature type="compositionally biased region" description="Basic and acidic residues" evidence="1">
    <location>
        <begin position="1"/>
        <end position="21"/>
    </location>
</feature>
<proteinExistence type="predicted"/>
<evidence type="ECO:0000259" key="2">
    <source>
        <dbReference type="Pfam" id="PF20241"/>
    </source>
</evidence>
<evidence type="ECO:0000313" key="3">
    <source>
        <dbReference type="EMBL" id="KAG8077258.1"/>
    </source>
</evidence>
<dbReference type="Proteomes" id="UP000729402">
    <property type="component" value="Unassembled WGS sequence"/>
</dbReference>
<dbReference type="AlphaFoldDB" id="A0A8J5TBE2"/>
<reference evidence="3" key="2">
    <citation type="submission" date="2021-02" db="EMBL/GenBank/DDBJ databases">
        <authorList>
            <person name="Kimball J.A."/>
            <person name="Haas M.W."/>
            <person name="Macchietto M."/>
            <person name="Kono T."/>
            <person name="Duquette J."/>
            <person name="Shao M."/>
        </authorList>
    </citation>
    <scope>NUCLEOTIDE SEQUENCE</scope>
    <source>
        <tissue evidence="3">Fresh leaf tissue</tissue>
    </source>
</reference>
<dbReference type="Pfam" id="PF20241">
    <property type="entry name" value="DUF6598"/>
    <property type="match status" value="1"/>
</dbReference>
<keyword evidence="4" id="KW-1185">Reference proteome</keyword>
<evidence type="ECO:0000256" key="1">
    <source>
        <dbReference type="SAM" id="MobiDB-lite"/>
    </source>
</evidence>
<name>A0A8J5TBE2_ZIZPA</name>
<accession>A0A8J5TBE2</accession>
<dbReference type="EMBL" id="JAAALK010000282">
    <property type="protein sequence ID" value="KAG8077258.1"/>
    <property type="molecule type" value="Genomic_DNA"/>
</dbReference>
<feature type="compositionally biased region" description="Acidic residues" evidence="1">
    <location>
        <begin position="49"/>
        <end position="58"/>
    </location>
</feature>
<comment type="caution">
    <text evidence="3">The sequence shown here is derived from an EMBL/GenBank/DDBJ whole genome shotgun (WGS) entry which is preliminary data.</text>
</comment>